<protein>
    <submittedName>
        <fullName evidence="2">Uncharacterized protein</fullName>
    </submittedName>
</protein>
<comment type="caution">
    <text evidence="2">The sequence shown here is derived from an EMBL/GenBank/DDBJ whole genome shotgun (WGS) entry which is preliminary data.</text>
</comment>
<dbReference type="Proteomes" id="UP000482800">
    <property type="component" value="Unassembled WGS sequence"/>
</dbReference>
<feature type="compositionally biased region" description="Basic residues" evidence="1">
    <location>
        <begin position="93"/>
        <end position="102"/>
    </location>
</feature>
<feature type="region of interest" description="Disordered" evidence="1">
    <location>
        <begin position="68"/>
        <end position="102"/>
    </location>
</feature>
<name>A0A6V8K8S9_9ACTN</name>
<keyword evidence="3" id="KW-1185">Reference proteome</keyword>
<dbReference type="AlphaFoldDB" id="A0A6V8K8S9"/>
<organism evidence="2 3">
    <name type="scientific">Phytohabitans houttuyneae</name>
    <dbReference type="NCBI Taxonomy" id="1076126"/>
    <lineage>
        <taxon>Bacteria</taxon>
        <taxon>Bacillati</taxon>
        <taxon>Actinomycetota</taxon>
        <taxon>Actinomycetes</taxon>
        <taxon>Micromonosporales</taxon>
        <taxon>Micromonosporaceae</taxon>
    </lineage>
</organism>
<reference evidence="2 3" key="2">
    <citation type="submission" date="2020-03" db="EMBL/GenBank/DDBJ databases">
        <authorList>
            <person name="Ichikawa N."/>
            <person name="Kimura A."/>
            <person name="Kitahashi Y."/>
            <person name="Uohara A."/>
        </authorList>
    </citation>
    <scope>NUCLEOTIDE SEQUENCE [LARGE SCALE GENOMIC DNA]</scope>
    <source>
        <strain evidence="2 3">NBRC 108639</strain>
    </source>
</reference>
<dbReference type="EMBL" id="BLPF01000001">
    <property type="protein sequence ID" value="GFJ79890.1"/>
    <property type="molecule type" value="Genomic_DNA"/>
</dbReference>
<evidence type="ECO:0000313" key="2">
    <source>
        <dbReference type="EMBL" id="GFJ79890.1"/>
    </source>
</evidence>
<evidence type="ECO:0000256" key="1">
    <source>
        <dbReference type="SAM" id="MobiDB-lite"/>
    </source>
</evidence>
<evidence type="ECO:0000313" key="3">
    <source>
        <dbReference type="Proteomes" id="UP000482800"/>
    </source>
</evidence>
<proteinExistence type="predicted"/>
<reference evidence="2 3" key="1">
    <citation type="submission" date="2020-03" db="EMBL/GenBank/DDBJ databases">
        <title>Whole genome shotgun sequence of Phytohabitans houttuyneae NBRC 108639.</title>
        <authorList>
            <person name="Komaki H."/>
            <person name="Tamura T."/>
        </authorList>
    </citation>
    <scope>NUCLEOTIDE SEQUENCE [LARGE SCALE GENOMIC DNA]</scope>
    <source>
        <strain evidence="2 3">NBRC 108639</strain>
    </source>
</reference>
<sequence>MGIAVCVRRRPDRADPTTELGRGVEADDPAAGDWQRPVLRPPVRLTGSVESVTVDDEIAAGALRRDPTLGQERFAPKPPGRSGLTEWEPATSVHHRAMRRAG</sequence>
<gene>
    <name evidence="2" type="ORF">Phou_040700</name>
</gene>
<feature type="region of interest" description="Disordered" evidence="1">
    <location>
        <begin position="1"/>
        <end position="37"/>
    </location>
</feature>
<accession>A0A6V8K8S9</accession>